<evidence type="ECO:0000256" key="1">
    <source>
        <dbReference type="ARBA" id="ARBA00004651"/>
    </source>
</evidence>
<reference evidence="8" key="1">
    <citation type="submission" date="2017-05" db="EMBL/GenBank/DDBJ databases">
        <authorList>
            <person name="Kirkegaard R."/>
            <person name="Mcilroy J S."/>
        </authorList>
    </citation>
    <scope>NUCLEOTIDE SEQUENCE [LARGE SCALE GENOMIC DNA]</scope>
</reference>
<dbReference type="RefSeq" id="WP_087861181.1">
    <property type="nucleotide sequence ID" value="NZ_LT859958.1"/>
</dbReference>
<proteinExistence type="predicted"/>
<feature type="transmembrane region" description="Helical" evidence="5">
    <location>
        <begin position="153"/>
        <end position="172"/>
    </location>
</feature>
<dbReference type="SUPFAM" id="SSF103473">
    <property type="entry name" value="MFS general substrate transporter"/>
    <property type="match status" value="1"/>
</dbReference>
<dbReference type="PANTHER" id="PTHR23528">
    <property type="match status" value="1"/>
</dbReference>
<keyword evidence="2 5" id="KW-0812">Transmembrane</keyword>
<sequence>MDRKIRWYDYITINIYYFALTARSQTLALIVPLILVKFVDESVKGAALGNIRLWGLMTAVLIQALIGMISDHSTSRFGRRRPFILIGAITEVLVFVLIGVIAATMEGMTGYWLLFAAYILSMLSANTGHGALQGLIPDIVPEEKHGIFSGVKAVFELPAPMIFVSFVITKQVGNGNYWPALITLSAVVLACAALTMFAPEKPVKQPVSKMNWEPVVRLAAMTGAFTLVILGSGALVNAVNRLAARLAETSALIATATIAVLGMVLAVVLGVWGSVRISLGKQNSQVDKSFTWWVINRLSFLVGTTNLSVFAVFYLQERFASLQGASIEGMFGQLMLFVGLAIFVSSIPAGWLSDKIGKKPVCAISGALALLGTIIIIVSPSSTMLYIGGGLIGLATGLFYSASWALGTGLVPKQEAGRYLGIHNLAGAGAGAIGAYIGGPIGDGIGFTALMGIFGLLFLISTLALFGIKETVNGE</sequence>
<feature type="transmembrane region" description="Helical" evidence="5">
    <location>
        <begin position="15"/>
        <end position="39"/>
    </location>
</feature>
<dbReference type="GO" id="GO:0022857">
    <property type="term" value="F:transmembrane transporter activity"/>
    <property type="evidence" value="ECO:0007669"/>
    <property type="project" value="InterPro"/>
</dbReference>
<dbReference type="InterPro" id="IPR036259">
    <property type="entry name" value="MFS_trans_sf"/>
</dbReference>
<comment type="subcellular location">
    <subcellularLocation>
        <location evidence="1">Cell membrane</location>
        <topology evidence="1">Multi-pass membrane protein</topology>
    </subcellularLocation>
</comment>
<feature type="domain" description="Major facilitator superfamily (MFS) profile" evidence="6">
    <location>
        <begin position="259"/>
        <end position="475"/>
    </location>
</feature>
<keyword evidence="4 5" id="KW-0472">Membrane</keyword>
<feature type="transmembrane region" description="Helical" evidence="5">
    <location>
        <begin position="178"/>
        <end position="197"/>
    </location>
</feature>
<evidence type="ECO:0000256" key="4">
    <source>
        <dbReference type="ARBA" id="ARBA00023136"/>
    </source>
</evidence>
<evidence type="ECO:0000313" key="7">
    <source>
        <dbReference type="EMBL" id="SMX53229.1"/>
    </source>
</evidence>
<evidence type="ECO:0000313" key="8">
    <source>
        <dbReference type="Proteomes" id="UP000195514"/>
    </source>
</evidence>
<dbReference type="InterPro" id="IPR011701">
    <property type="entry name" value="MFS"/>
</dbReference>
<dbReference type="KEGG" id="abat:CFX1CAM_0163"/>
<dbReference type="PROSITE" id="PS50850">
    <property type="entry name" value="MFS"/>
    <property type="match status" value="1"/>
</dbReference>
<evidence type="ECO:0000256" key="5">
    <source>
        <dbReference type="SAM" id="Phobius"/>
    </source>
</evidence>
<feature type="transmembrane region" description="Helical" evidence="5">
    <location>
        <begin position="419"/>
        <end position="439"/>
    </location>
</feature>
<feature type="transmembrane region" description="Helical" evidence="5">
    <location>
        <begin position="360"/>
        <end position="378"/>
    </location>
</feature>
<feature type="transmembrane region" description="Helical" evidence="5">
    <location>
        <begin position="384"/>
        <end position="407"/>
    </location>
</feature>
<dbReference type="GO" id="GO:0005886">
    <property type="term" value="C:plasma membrane"/>
    <property type="evidence" value="ECO:0007669"/>
    <property type="project" value="UniProtKB-SubCell"/>
</dbReference>
<feature type="transmembrane region" description="Helical" evidence="5">
    <location>
        <begin position="82"/>
        <end position="105"/>
    </location>
</feature>
<feature type="transmembrane region" description="Helical" evidence="5">
    <location>
        <begin position="294"/>
        <end position="314"/>
    </location>
</feature>
<dbReference type="AlphaFoldDB" id="A0A1Y6K3Q4"/>
<keyword evidence="3 5" id="KW-1133">Transmembrane helix</keyword>
<dbReference type="EMBL" id="LT859958">
    <property type="protein sequence ID" value="SMX53229.1"/>
    <property type="molecule type" value="Genomic_DNA"/>
</dbReference>
<dbReference type="Pfam" id="PF07690">
    <property type="entry name" value="MFS_1"/>
    <property type="match status" value="1"/>
</dbReference>
<dbReference type="Gene3D" id="1.20.1250.20">
    <property type="entry name" value="MFS general substrate transporter like domains"/>
    <property type="match status" value="2"/>
</dbReference>
<protein>
    <recommendedName>
        <fullName evidence="6">Major facilitator superfamily (MFS) profile domain-containing protein</fullName>
    </recommendedName>
</protein>
<evidence type="ECO:0000256" key="2">
    <source>
        <dbReference type="ARBA" id="ARBA00022692"/>
    </source>
</evidence>
<dbReference type="PANTHER" id="PTHR23528:SF1">
    <property type="entry name" value="MAJOR FACILITATOR SUPERFAMILY (MFS) PROFILE DOMAIN-CONTAINING PROTEIN"/>
    <property type="match status" value="1"/>
</dbReference>
<name>A0A1Y6K3Q4_9CHLR</name>
<dbReference type="Proteomes" id="UP000195514">
    <property type="component" value="Chromosome I"/>
</dbReference>
<feature type="transmembrane region" description="Helical" evidence="5">
    <location>
        <begin position="51"/>
        <end position="70"/>
    </location>
</feature>
<feature type="transmembrane region" description="Helical" evidence="5">
    <location>
        <begin position="251"/>
        <end position="273"/>
    </location>
</feature>
<gene>
    <name evidence="7" type="ORF">CFX1CAM_0163</name>
</gene>
<organism evidence="7 8">
    <name type="scientific">Candidatus Brevifilum fermentans</name>
    <dbReference type="NCBI Taxonomy" id="1986204"/>
    <lineage>
        <taxon>Bacteria</taxon>
        <taxon>Bacillati</taxon>
        <taxon>Chloroflexota</taxon>
        <taxon>Anaerolineae</taxon>
        <taxon>Anaerolineales</taxon>
        <taxon>Anaerolineaceae</taxon>
        <taxon>Candidatus Brevifilum</taxon>
    </lineage>
</organism>
<feature type="transmembrane region" description="Helical" evidence="5">
    <location>
        <begin position="445"/>
        <end position="468"/>
    </location>
</feature>
<keyword evidence="8" id="KW-1185">Reference proteome</keyword>
<evidence type="ECO:0000256" key="3">
    <source>
        <dbReference type="ARBA" id="ARBA00022989"/>
    </source>
</evidence>
<feature type="transmembrane region" description="Helical" evidence="5">
    <location>
        <begin position="218"/>
        <end position="239"/>
    </location>
</feature>
<dbReference type="InterPro" id="IPR020846">
    <property type="entry name" value="MFS_dom"/>
</dbReference>
<evidence type="ECO:0000259" key="6">
    <source>
        <dbReference type="PROSITE" id="PS50850"/>
    </source>
</evidence>
<accession>A0A1Y6K3Q4</accession>
<feature type="transmembrane region" description="Helical" evidence="5">
    <location>
        <begin position="334"/>
        <end position="353"/>
    </location>
</feature>
<feature type="transmembrane region" description="Helical" evidence="5">
    <location>
        <begin position="111"/>
        <end position="132"/>
    </location>
</feature>
<dbReference type="OrthoDB" id="9796441at2"/>